<dbReference type="SUPFAM" id="SSF81606">
    <property type="entry name" value="PP2C-like"/>
    <property type="match status" value="1"/>
</dbReference>
<dbReference type="SMART" id="SM00332">
    <property type="entry name" value="PP2Cc"/>
    <property type="match status" value="1"/>
</dbReference>
<comment type="caution">
    <text evidence="2">The sequence shown here is derived from an EMBL/GenBank/DDBJ whole genome shotgun (WGS) entry which is preliminary data.</text>
</comment>
<protein>
    <submittedName>
        <fullName evidence="2">Serine/threonine protein phosphatase</fullName>
    </submittedName>
</protein>
<organism evidence="2 3">
    <name type="scientific">Candidatus Brocadia sinica JPN1</name>
    <dbReference type="NCBI Taxonomy" id="1197129"/>
    <lineage>
        <taxon>Bacteria</taxon>
        <taxon>Pseudomonadati</taxon>
        <taxon>Planctomycetota</taxon>
        <taxon>Candidatus Brocadiia</taxon>
        <taxon>Candidatus Brocadiales</taxon>
        <taxon>Candidatus Brocadiaceae</taxon>
        <taxon>Candidatus Brocadia</taxon>
    </lineage>
</organism>
<evidence type="ECO:0000259" key="1">
    <source>
        <dbReference type="PROSITE" id="PS51746"/>
    </source>
</evidence>
<dbReference type="PROSITE" id="PS51746">
    <property type="entry name" value="PPM_2"/>
    <property type="match status" value="1"/>
</dbReference>
<dbReference type="PANTHER" id="PTHR13832:SF827">
    <property type="entry name" value="PROTEIN PHOSPHATASE 1L"/>
    <property type="match status" value="1"/>
</dbReference>
<dbReference type="PANTHER" id="PTHR13832">
    <property type="entry name" value="PROTEIN PHOSPHATASE 2C"/>
    <property type="match status" value="1"/>
</dbReference>
<gene>
    <name evidence="2" type="ORF">BROSI_A3436</name>
</gene>
<name>A0ABQ0K1B6_9BACT</name>
<reference evidence="3" key="1">
    <citation type="journal article" date="2015" name="Genome Announc.">
        <title>Draft Genome Sequence of an Anaerobic Ammonium-Oxidizing Bacterium, "Candidatus Brocadia sinica".</title>
        <authorList>
            <person name="Oshiki M."/>
            <person name="Shinyako-Hata K."/>
            <person name="Satoh H."/>
            <person name="Okabe S."/>
        </authorList>
    </citation>
    <scope>NUCLEOTIDE SEQUENCE [LARGE SCALE GENOMIC DNA]</scope>
    <source>
        <strain evidence="3">JPN1</strain>
    </source>
</reference>
<evidence type="ECO:0000313" key="2">
    <source>
        <dbReference type="EMBL" id="GAN34892.1"/>
    </source>
</evidence>
<dbReference type="Proteomes" id="UP000032309">
    <property type="component" value="Unassembled WGS sequence"/>
</dbReference>
<proteinExistence type="predicted"/>
<dbReference type="Pfam" id="PF13672">
    <property type="entry name" value="PP2C_2"/>
    <property type="match status" value="1"/>
</dbReference>
<accession>A0ABQ0K1B6</accession>
<feature type="domain" description="PPM-type phosphatase" evidence="1">
    <location>
        <begin position="3"/>
        <end position="239"/>
    </location>
</feature>
<sequence length="240" mass="26200">MKLVYKADIGKKRTHNEDSILVDESMNIFLLADGMGGHQAGEVASDLAVKECYAWLRGNFDKAKGEANILKLLRESLLKAHSAIKAKSTTDINLMGMGTTLMQMLIIGNNAHICHVGDSRAYLLRKGITLLTKDHTAEMYVVKKGIVAGGYLPLQKMRVLTQAVGGQETLSPELRQVKLQAGDILLLCSDGLTDMLSDNAIEAIIQRYKDNLTAVANSLIQEANSKGGRDNISVILVEYE</sequence>
<dbReference type="CDD" id="cd00143">
    <property type="entry name" value="PP2Cc"/>
    <property type="match status" value="1"/>
</dbReference>
<dbReference type="Gene3D" id="3.60.40.10">
    <property type="entry name" value="PPM-type phosphatase domain"/>
    <property type="match status" value="1"/>
</dbReference>
<keyword evidence="3" id="KW-1185">Reference proteome</keyword>
<dbReference type="RefSeq" id="WP_052564835.1">
    <property type="nucleotide sequence ID" value="NZ_BAFN01000001.1"/>
</dbReference>
<dbReference type="InterPro" id="IPR015655">
    <property type="entry name" value="PP2C"/>
</dbReference>
<dbReference type="EMBL" id="BAFN01000001">
    <property type="protein sequence ID" value="GAN34892.1"/>
    <property type="molecule type" value="Genomic_DNA"/>
</dbReference>
<dbReference type="InterPro" id="IPR001932">
    <property type="entry name" value="PPM-type_phosphatase-like_dom"/>
</dbReference>
<evidence type="ECO:0000313" key="3">
    <source>
        <dbReference type="Proteomes" id="UP000032309"/>
    </source>
</evidence>
<dbReference type="InterPro" id="IPR036457">
    <property type="entry name" value="PPM-type-like_dom_sf"/>
</dbReference>
<dbReference type="SMART" id="SM00331">
    <property type="entry name" value="PP2C_SIG"/>
    <property type="match status" value="1"/>
</dbReference>